<feature type="domain" description="Integrin alpha third immunoglobulin-like" evidence="18">
    <location>
        <begin position="813"/>
        <end position="1009"/>
    </location>
</feature>
<dbReference type="Gene3D" id="2.60.40.1510">
    <property type="entry name" value="ntegrin, alpha v. Chain A, domain 3"/>
    <property type="match status" value="1"/>
</dbReference>
<feature type="domain" description="Integrin alpha first immunoglubulin-like" evidence="16">
    <location>
        <begin position="498"/>
        <end position="650"/>
    </location>
</feature>
<dbReference type="Pfam" id="PF20806">
    <property type="entry name" value="Integrin_A_Ig_3"/>
    <property type="match status" value="1"/>
</dbReference>
<evidence type="ECO:0000256" key="9">
    <source>
        <dbReference type="ARBA" id="ARBA00023136"/>
    </source>
</evidence>
<evidence type="ECO:0000256" key="5">
    <source>
        <dbReference type="ARBA" id="ARBA00022737"/>
    </source>
</evidence>
<dbReference type="PANTHER" id="PTHR23220:SF122">
    <property type="entry name" value="INTEGRIN ALPHA-PS1"/>
    <property type="match status" value="1"/>
</dbReference>
<dbReference type="PROSITE" id="PS51470">
    <property type="entry name" value="FG_GAP"/>
    <property type="match status" value="4"/>
</dbReference>
<evidence type="ECO:0000256" key="14">
    <source>
        <dbReference type="SAM" id="Coils"/>
    </source>
</evidence>
<dbReference type="Gene3D" id="3.40.50.2000">
    <property type="entry name" value="Glycogen Phosphorylase B"/>
    <property type="match status" value="1"/>
</dbReference>
<evidence type="ECO:0000256" key="13">
    <source>
        <dbReference type="RuleBase" id="RU003762"/>
    </source>
</evidence>
<evidence type="ECO:0000259" key="16">
    <source>
        <dbReference type="Pfam" id="PF08441"/>
    </source>
</evidence>
<feature type="coiled-coil region" evidence="14">
    <location>
        <begin position="1028"/>
        <end position="1055"/>
    </location>
</feature>
<dbReference type="InterPro" id="IPR028994">
    <property type="entry name" value="Integrin_alpha_N"/>
</dbReference>
<dbReference type="Pfam" id="PF01839">
    <property type="entry name" value="FG-GAP"/>
    <property type="match status" value="1"/>
</dbReference>
<keyword evidence="3" id="KW-0812">Transmembrane</keyword>
<dbReference type="SUPFAM" id="SSF69179">
    <property type="entry name" value="Integrin domains"/>
    <property type="match status" value="2"/>
</dbReference>
<evidence type="ECO:0000256" key="4">
    <source>
        <dbReference type="ARBA" id="ARBA00022729"/>
    </source>
</evidence>
<keyword evidence="11" id="KW-0325">Glycoprotein</keyword>
<dbReference type="Gene3D" id="2.60.40.1460">
    <property type="entry name" value="Integrin domains. Chain A, domain 2"/>
    <property type="match status" value="1"/>
</dbReference>
<sequence>MDVDHPVFRRGPPNSSFGFSIAQHFQNGKPILLVGAPRADSGQPNTVQAGAVFACAMAEGFSTNGRNRKRTPAATLGGCTQLMIEYPAGEEFQRPPERLNSKSLHSEGKNHQLLGFVIRSSGRREEAESRAMACAPLLRWSPNAFTDGVCYLLNSELNHTGVLSPCETLPRTDRHNDYGACEQGFSGFIDDHVILTGLPGARKWTGGVFGRYQFDSGGFPDTVDRWTMEVGKDQRGVINILTSHDYLGYSVRYGRFGFWYEQADVDGVANFTVVSGATRYNQTGAVVFLPFWRHVQAEGQRQLGLSEDFFLLAGRQLGSGFGSVVEVLDLDADGFDDLLVGAPFEFQPNSDGTALAGGAVYVFYSAGVRRQKGASAQVFRAPLILRGAGVHSQFGAALTRLGNVDNDPEGLQDFAVGAPQSDSGQGSVFIYFGAKWPDFSTDPAQEINANVLNGQRSLGQNLSAFGGALAGGVDMDGDGYVELGVGAHGSDTVALFRARPIIDVRLAHFFPQKHIKIDADSTCSPTAHSCFTVVTTLRILPRNDSSRLLSRHFPGREQPFLCQLQVIPHAKGVLPRAVFVSSGTNSMEWRCGRETIVGAEERQEHNLYVPKGNPDWTNPLRFNLTVSVPRRDALEVLPLPVVNRDQRSHYFEIAFDKKCGEDNECHAELALEATLLDITRREDGIYIAKVTERDSLVVRFLVENRLERAYLAKLFVEYNNDELDEPRLMQRDYQGVLDIERKGEGLVVVGLGNPVEAGRKLSFDLAFKLVRGSSERVSASLNFRALLNSSSVEKDPTNNEWSAEVQLIKEADLQLEGASRPAIVRFSKGNRLVVDEVDIGPQVVHVYTITNRGPFYARNVSLTVSWPLQLSPAGPPTSSTRQLAPGGWALYALEDPLVRHNGQFRRCASPTRAQKTINPMGVYNDETLKLDYQLAKRQRPKRATGRTDRTETEAEAAPAISIFDSGRILRKEVEESSGAKVRIADINCKDGSALCVPLHCHFDTSSATEFSEIAKQLILVEDEETIKRIQTKREKEAHERDLAFVKRQLVKSRKDDWLHQPIEELLGYTPNTRFDLLIEALFRSDVIDALKQLNIGRVTIQKGNGVIPAKMQSAKLDIVDGIMFHLFDYQPSIKEHFQRHAGAGTCLEALECGKPFIAVINNSLMDNHQAELAEKLAEDGHLLFTTPNELAQSLAKPTLFKLKPFEKADPLIFRQFVENLVLKDL</sequence>
<feature type="repeat" description="FG-GAP" evidence="12">
    <location>
        <begin position="380"/>
        <end position="440"/>
    </location>
</feature>
<feature type="domain" description="Glycosyl transferase family 28 C-terminal" evidence="15">
    <location>
        <begin position="1097"/>
        <end position="1210"/>
    </location>
</feature>
<keyword evidence="19" id="KW-1185">Reference proteome</keyword>
<accession>A0A183C0F2</accession>
<dbReference type="InterPro" id="IPR007235">
    <property type="entry name" value="Glyco_trans_28_C"/>
</dbReference>
<dbReference type="Gene3D" id="2.60.40.1530">
    <property type="entry name" value="ntegrin, alpha v. Chain A, domain 4"/>
    <property type="match status" value="1"/>
</dbReference>
<feature type="repeat" description="FG-GAP" evidence="12">
    <location>
        <begin position="2"/>
        <end position="64"/>
    </location>
</feature>
<dbReference type="GO" id="GO:0048513">
    <property type="term" value="P:animal organ development"/>
    <property type="evidence" value="ECO:0007669"/>
    <property type="project" value="UniProtKB-ARBA"/>
</dbReference>
<evidence type="ECO:0000256" key="3">
    <source>
        <dbReference type="ARBA" id="ARBA00022692"/>
    </source>
</evidence>
<evidence type="ECO:0000313" key="20">
    <source>
        <dbReference type="WBParaSite" id="GPLIN_000634500"/>
    </source>
</evidence>
<keyword evidence="6 13" id="KW-0130">Cell adhesion</keyword>
<reference evidence="19" key="1">
    <citation type="submission" date="2014-05" db="EMBL/GenBank/DDBJ databases">
        <title>The genome and life-stage specific transcriptomes of Globodera pallida elucidate key aspects of plant parasitism by a cyst nematode.</title>
        <authorList>
            <person name="Cotton J.A."/>
            <person name="Lilley C.J."/>
            <person name="Jones L.M."/>
            <person name="Kikuchi T."/>
            <person name="Reid A.J."/>
            <person name="Thorpe P."/>
            <person name="Tsai I.J."/>
            <person name="Beasley H."/>
            <person name="Blok V."/>
            <person name="Cock P.J.A."/>
            <person name="Van den Akker S.E."/>
            <person name="Holroyd N."/>
            <person name="Hunt M."/>
            <person name="Mantelin S."/>
            <person name="Naghra H."/>
            <person name="Pain A."/>
            <person name="Palomares-Rius J.E."/>
            <person name="Zarowiecki M."/>
            <person name="Berriman M."/>
            <person name="Jones J.T."/>
            <person name="Urwin P.E."/>
        </authorList>
    </citation>
    <scope>NUCLEOTIDE SEQUENCE [LARGE SCALE GENOMIC DNA]</scope>
    <source>
        <strain evidence="19">Lindley</strain>
    </source>
</reference>
<dbReference type="GO" id="GO:0005178">
    <property type="term" value="F:integrin binding"/>
    <property type="evidence" value="ECO:0007669"/>
    <property type="project" value="TreeGrafter"/>
</dbReference>
<evidence type="ECO:0000313" key="19">
    <source>
        <dbReference type="Proteomes" id="UP000050741"/>
    </source>
</evidence>
<dbReference type="InterPro" id="IPR048286">
    <property type="entry name" value="Integrin_alpha_Ig-like_3"/>
</dbReference>
<keyword evidence="4" id="KW-0732">Signal</keyword>
<dbReference type="SUPFAM" id="SSF69318">
    <property type="entry name" value="Integrin alpha N-terminal domain"/>
    <property type="match status" value="1"/>
</dbReference>
<comment type="subcellular location">
    <subcellularLocation>
        <location evidence="1 13">Membrane</location>
        <topology evidence="1 13">Single-pass type I membrane protein</topology>
    </subcellularLocation>
</comment>
<dbReference type="GO" id="GO:0007160">
    <property type="term" value="P:cell-matrix adhesion"/>
    <property type="evidence" value="ECO:0007669"/>
    <property type="project" value="TreeGrafter"/>
</dbReference>
<evidence type="ECO:0000256" key="6">
    <source>
        <dbReference type="ARBA" id="ARBA00022889"/>
    </source>
</evidence>
<dbReference type="Pfam" id="PF20805">
    <property type="entry name" value="Integrin_A_Ig_2"/>
    <property type="match status" value="1"/>
</dbReference>
<feature type="repeat" description="FG-GAP" evidence="12">
    <location>
        <begin position="307"/>
        <end position="372"/>
    </location>
</feature>
<feature type="domain" description="Integrin alpha second immunoglobulin-like" evidence="17">
    <location>
        <begin position="659"/>
        <end position="806"/>
    </location>
</feature>
<evidence type="ECO:0000256" key="12">
    <source>
        <dbReference type="PROSITE-ProRule" id="PRU00803"/>
    </source>
</evidence>
<dbReference type="PANTHER" id="PTHR23220">
    <property type="entry name" value="INTEGRIN ALPHA"/>
    <property type="match status" value="1"/>
</dbReference>
<keyword evidence="8 13" id="KW-0401">Integrin</keyword>
<proteinExistence type="inferred from homology"/>
<keyword evidence="7" id="KW-1133">Transmembrane helix</keyword>
<evidence type="ECO:0000259" key="18">
    <source>
        <dbReference type="Pfam" id="PF20806"/>
    </source>
</evidence>
<dbReference type="InterPro" id="IPR048285">
    <property type="entry name" value="Integrin_alpha_Ig-like_2"/>
</dbReference>
<dbReference type="InterPro" id="IPR013519">
    <property type="entry name" value="Int_alpha_beta-p"/>
</dbReference>
<keyword evidence="14" id="KW-0175">Coiled coil</keyword>
<feature type="repeat" description="FG-GAP" evidence="12">
    <location>
        <begin position="450"/>
        <end position="513"/>
    </location>
</feature>
<evidence type="ECO:0000259" key="15">
    <source>
        <dbReference type="Pfam" id="PF04101"/>
    </source>
</evidence>
<comment type="similarity">
    <text evidence="2 13">Belongs to the integrin alpha chain family.</text>
</comment>
<dbReference type="GO" id="GO:0098609">
    <property type="term" value="P:cell-cell adhesion"/>
    <property type="evidence" value="ECO:0007669"/>
    <property type="project" value="TreeGrafter"/>
</dbReference>
<evidence type="ECO:0000256" key="10">
    <source>
        <dbReference type="ARBA" id="ARBA00023170"/>
    </source>
</evidence>
<evidence type="ECO:0000259" key="17">
    <source>
        <dbReference type="Pfam" id="PF20805"/>
    </source>
</evidence>
<dbReference type="InterPro" id="IPR000413">
    <property type="entry name" value="Integrin_alpha"/>
</dbReference>
<name>A0A183C0F2_GLOPA</name>
<dbReference type="InterPro" id="IPR013517">
    <property type="entry name" value="FG-GAP"/>
</dbReference>
<protein>
    <submittedName>
        <fullName evidence="20">Integrin_alpha2 domain-containing protein</fullName>
    </submittedName>
</protein>
<dbReference type="GO" id="GO:0033627">
    <property type="term" value="P:cell adhesion mediated by integrin"/>
    <property type="evidence" value="ECO:0007669"/>
    <property type="project" value="TreeGrafter"/>
</dbReference>
<dbReference type="GO" id="GO:0009897">
    <property type="term" value="C:external side of plasma membrane"/>
    <property type="evidence" value="ECO:0007669"/>
    <property type="project" value="TreeGrafter"/>
</dbReference>
<dbReference type="SMART" id="SM00191">
    <property type="entry name" value="Int_alpha"/>
    <property type="match status" value="4"/>
</dbReference>
<dbReference type="Gene3D" id="2.130.10.130">
    <property type="entry name" value="Integrin alpha, N-terminal"/>
    <property type="match status" value="1"/>
</dbReference>
<dbReference type="Pfam" id="PF04101">
    <property type="entry name" value="Glyco_tran_28_C"/>
    <property type="match status" value="1"/>
</dbReference>
<dbReference type="PRINTS" id="PR01185">
    <property type="entry name" value="INTEGRINA"/>
</dbReference>
<dbReference type="Pfam" id="PF08441">
    <property type="entry name" value="Integrin_A_Ig_1"/>
    <property type="match status" value="1"/>
</dbReference>
<dbReference type="WBParaSite" id="GPLIN_000634500">
    <property type="protein sequence ID" value="GPLIN_000634500"/>
    <property type="gene ID" value="GPLIN_000634500"/>
</dbReference>
<evidence type="ECO:0000256" key="1">
    <source>
        <dbReference type="ARBA" id="ARBA00004479"/>
    </source>
</evidence>
<dbReference type="InterPro" id="IPR032695">
    <property type="entry name" value="Integrin_dom_sf"/>
</dbReference>
<evidence type="ECO:0000256" key="11">
    <source>
        <dbReference type="ARBA" id="ARBA00023180"/>
    </source>
</evidence>
<dbReference type="GO" id="GO:0007229">
    <property type="term" value="P:integrin-mediated signaling pathway"/>
    <property type="evidence" value="ECO:0007669"/>
    <property type="project" value="UniProtKB-KW"/>
</dbReference>
<keyword evidence="5" id="KW-0677">Repeat</keyword>
<dbReference type="InterPro" id="IPR013649">
    <property type="entry name" value="Integrin_alpha_Ig-like_1"/>
</dbReference>
<dbReference type="Proteomes" id="UP000050741">
    <property type="component" value="Unassembled WGS sequence"/>
</dbReference>
<keyword evidence="10 13" id="KW-0675">Receptor</keyword>
<evidence type="ECO:0000256" key="2">
    <source>
        <dbReference type="ARBA" id="ARBA00008054"/>
    </source>
</evidence>
<keyword evidence="9" id="KW-0472">Membrane</keyword>
<dbReference type="GO" id="GO:0008305">
    <property type="term" value="C:integrin complex"/>
    <property type="evidence" value="ECO:0007669"/>
    <property type="project" value="InterPro"/>
</dbReference>
<organism evidence="19 20">
    <name type="scientific">Globodera pallida</name>
    <name type="common">Potato cyst nematode worm</name>
    <name type="synonym">Heterodera pallida</name>
    <dbReference type="NCBI Taxonomy" id="36090"/>
    <lineage>
        <taxon>Eukaryota</taxon>
        <taxon>Metazoa</taxon>
        <taxon>Ecdysozoa</taxon>
        <taxon>Nematoda</taxon>
        <taxon>Chromadorea</taxon>
        <taxon>Rhabditida</taxon>
        <taxon>Tylenchina</taxon>
        <taxon>Tylenchomorpha</taxon>
        <taxon>Tylenchoidea</taxon>
        <taxon>Heteroderidae</taxon>
        <taxon>Heteroderinae</taxon>
        <taxon>Globodera</taxon>
    </lineage>
</organism>
<reference evidence="20" key="2">
    <citation type="submission" date="2016-06" db="UniProtKB">
        <authorList>
            <consortium name="WormBaseParasite"/>
        </authorList>
    </citation>
    <scope>IDENTIFICATION</scope>
</reference>
<dbReference type="GO" id="GO:0016758">
    <property type="term" value="F:hexosyltransferase activity"/>
    <property type="evidence" value="ECO:0007669"/>
    <property type="project" value="InterPro"/>
</dbReference>
<evidence type="ECO:0000256" key="8">
    <source>
        <dbReference type="ARBA" id="ARBA00023037"/>
    </source>
</evidence>
<evidence type="ECO:0000256" key="7">
    <source>
        <dbReference type="ARBA" id="ARBA00022989"/>
    </source>
</evidence>
<dbReference type="AlphaFoldDB" id="A0A183C0F2"/>